<dbReference type="GO" id="GO:0006950">
    <property type="term" value="P:response to stress"/>
    <property type="evidence" value="ECO:0007669"/>
    <property type="project" value="UniProtKB-ARBA"/>
</dbReference>
<feature type="binding site" evidence="5">
    <location>
        <position position="259"/>
    </location>
    <ligand>
        <name>FAD</name>
        <dbReference type="ChEBI" id="CHEBI:57692"/>
    </ligand>
</feature>
<sequence length="424" mass="47464">MQPTTLIWFRRNLRVADNAALHTALQRGLPVAGIWISEEGRTNPRQALFLHRSAAELHQALAACGIPLYGLQGNAEQLVSEWADALHAAAVVADEAYTPSELWADNRIWHALDKKNIPFIRVNDRSIFAKSELTDRYGMPYRTFPEYRQAWLQAYAQRFRYKQPVSYTAADGILQTALDGLPPFPANLYTPSIVVQHKGGEAAGEKQWAQFAAEIGFYPLQKDFPARKGTGQISAYLTAGCLSARSLAAQAWQQQHRAWLDTLIRRDFHLQTAFHMPSANQEPADHPVSSRYLERWQAGQTGFPLIDAAMRALKRSGWLHPALREAVALFWCGTLKQPWQSGAAWFAAQLTDYEPAANQGNWQEACAQTAPPPLYWAQKLDPDGTFVRRHLPELAHLPSELVHTPHLAGANADTHGYPPPMIKV</sequence>
<dbReference type="PROSITE" id="PS00394">
    <property type="entry name" value="DNA_PHOTOLYASES_1_1"/>
    <property type="match status" value="1"/>
</dbReference>
<proteinExistence type="inferred from homology"/>
<accession>A0A5P3MSK6</accession>
<dbReference type="SUPFAM" id="SSF52425">
    <property type="entry name" value="Cryptochrome/photolyase, N-terminal domain"/>
    <property type="match status" value="1"/>
</dbReference>
<evidence type="ECO:0000313" key="9">
    <source>
        <dbReference type="Proteomes" id="UP000325536"/>
    </source>
</evidence>
<dbReference type="GO" id="GO:0006139">
    <property type="term" value="P:nucleobase-containing compound metabolic process"/>
    <property type="evidence" value="ECO:0007669"/>
    <property type="project" value="UniProtKB-ARBA"/>
</dbReference>
<keyword evidence="2 5" id="KW-0285">Flavoprotein</keyword>
<evidence type="ECO:0000256" key="3">
    <source>
        <dbReference type="ARBA" id="ARBA00022827"/>
    </source>
</evidence>
<evidence type="ECO:0000256" key="1">
    <source>
        <dbReference type="ARBA" id="ARBA00001932"/>
    </source>
</evidence>
<keyword evidence="4 6" id="KW-0157">Chromophore</keyword>
<dbReference type="InterPro" id="IPR036155">
    <property type="entry name" value="Crypto/Photolyase_N_sf"/>
</dbReference>
<dbReference type="InterPro" id="IPR002081">
    <property type="entry name" value="Cryptochrome/DNA_photolyase_1"/>
</dbReference>
<dbReference type="InterPro" id="IPR006050">
    <property type="entry name" value="DNA_photolyase_N"/>
</dbReference>
<dbReference type="InterPro" id="IPR018394">
    <property type="entry name" value="DNA_photolyase_1_CS_C"/>
</dbReference>
<dbReference type="Gene3D" id="1.25.40.80">
    <property type="match status" value="1"/>
</dbReference>
<organism evidence="8 9">
    <name type="scientific">Neisseria animalis</name>
    <dbReference type="NCBI Taxonomy" id="492"/>
    <lineage>
        <taxon>Bacteria</taxon>
        <taxon>Pseudomonadati</taxon>
        <taxon>Pseudomonadota</taxon>
        <taxon>Betaproteobacteria</taxon>
        <taxon>Neisseriales</taxon>
        <taxon>Neisseriaceae</taxon>
        <taxon>Neisseria</taxon>
    </lineage>
</organism>
<keyword evidence="8" id="KW-0456">Lyase</keyword>
<dbReference type="KEGG" id="naq:D0T90_05845"/>
<feature type="domain" description="Photolyase/cryptochrome alpha/beta" evidence="7">
    <location>
        <begin position="3"/>
        <end position="127"/>
    </location>
</feature>
<dbReference type="GO" id="GO:0009416">
    <property type="term" value="P:response to light stimulus"/>
    <property type="evidence" value="ECO:0007669"/>
    <property type="project" value="TreeGrafter"/>
</dbReference>
<dbReference type="GO" id="GO:0003677">
    <property type="term" value="F:DNA binding"/>
    <property type="evidence" value="ECO:0007669"/>
    <property type="project" value="TreeGrafter"/>
</dbReference>
<dbReference type="GO" id="GO:0003904">
    <property type="term" value="F:deoxyribodipyrimidine photo-lyase activity"/>
    <property type="evidence" value="ECO:0007669"/>
    <property type="project" value="TreeGrafter"/>
</dbReference>
<dbReference type="InterPro" id="IPR005101">
    <property type="entry name" value="Cryptochr/Photolyase_FAD-bd"/>
</dbReference>
<dbReference type="PRINTS" id="PR00147">
    <property type="entry name" value="DNAPHOTLYASE"/>
</dbReference>
<evidence type="ECO:0000256" key="2">
    <source>
        <dbReference type="ARBA" id="ARBA00022630"/>
    </source>
</evidence>
<evidence type="ECO:0000259" key="7">
    <source>
        <dbReference type="PROSITE" id="PS51645"/>
    </source>
</evidence>
<dbReference type="OrthoDB" id="9772484at2"/>
<evidence type="ECO:0000256" key="4">
    <source>
        <dbReference type="ARBA" id="ARBA00022991"/>
    </source>
</evidence>
<comment type="similarity">
    <text evidence="6">Belongs to the DNA photolyase family.</text>
</comment>
<reference evidence="8 9" key="1">
    <citation type="submission" date="2018-08" db="EMBL/GenBank/DDBJ databases">
        <title>Neisseria animalis ATCC 49930 complete genome.</title>
        <authorList>
            <person name="Veseli I.A."/>
            <person name="Mascarenhas dos Santos A.C."/>
            <person name="Buttler R."/>
            <person name="Pombert J.-F."/>
        </authorList>
    </citation>
    <scope>NUCLEOTIDE SEQUENCE [LARGE SCALE GENOMIC DNA]</scope>
    <source>
        <strain evidence="8 9">ATCC 49930</strain>
    </source>
</reference>
<keyword evidence="3 5" id="KW-0274">FAD</keyword>
<dbReference type="PANTHER" id="PTHR11455">
    <property type="entry name" value="CRYPTOCHROME"/>
    <property type="match status" value="1"/>
</dbReference>
<dbReference type="Pfam" id="PF03441">
    <property type="entry name" value="FAD_binding_7"/>
    <property type="match status" value="1"/>
</dbReference>
<name>A0A5P3MSK6_NEIAN</name>
<gene>
    <name evidence="8" type="ORF">D0T90_05845</name>
</gene>
<evidence type="ECO:0000256" key="5">
    <source>
        <dbReference type="PIRSR" id="PIRSR602081-1"/>
    </source>
</evidence>
<comment type="cofactor">
    <cofactor evidence="1">
        <name>(6R)-5,10-methylene-5,6,7,8-tetrahydrofolate</name>
        <dbReference type="ChEBI" id="CHEBI:15636"/>
    </cofactor>
</comment>
<dbReference type="RefSeq" id="WP_123795256.1">
    <property type="nucleotide sequence ID" value="NZ_CP031699.1"/>
</dbReference>
<dbReference type="PROSITE" id="PS51645">
    <property type="entry name" value="PHR_CRY_ALPHA_BETA"/>
    <property type="match status" value="1"/>
</dbReference>
<dbReference type="SUPFAM" id="SSF48173">
    <property type="entry name" value="Cryptochrome/photolyase FAD-binding domain"/>
    <property type="match status" value="1"/>
</dbReference>
<dbReference type="Proteomes" id="UP000325536">
    <property type="component" value="Chromosome"/>
</dbReference>
<dbReference type="Gene3D" id="1.10.579.10">
    <property type="entry name" value="DNA Cyclobutane Dipyrimidine Photolyase, subunit A, domain 3"/>
    <property type="match status" value="1"/>
</dbReference>
<evidence type="ECO:0000256" key="6">
    <source>
        <dbReference type="RuleBase" id="RU004182"/>
    </source>
</evidence>
<keyword evidence="9" id="KW-1185">Reference proteome</keyword>
<dbReference type="Gene3D" id="3.40.50.620">
    <property type="entry name" value="HUPs"/>
    <property type="match status" value="1"/>
</dbReference>
<dbReference type="Pfam" id="PF00875">
    <property type="entry name" value="DNA_photolyase"/>
    <property type="match status" value="1"/>
</dbReference>
<comment type="cofactor">
    <cofactor evidence="5">
        <name>FAD</name>
        <dbReference type="ChEBI" id="CHEBI:57692"/>
    </cofactor>
    <text evidence="5">Binds 1 FAD per subunit.</text>
</comment>
<evidence type="ECO:0000313" key="8">
    <source>
        <dbReference type="EMBL" id="QEY24075.1"/>
    </source>
</evidence>
<feature type="binding site" evidence="5">
    <location>
        <position position="218"/>
    </location>
    <ligand>
        <name>FAD</name>
        <dbReference type="ChEBI" id="CHEBI:57692"/>
    </ligand>
</feature>
<feature type="binding site" evidence="5">
    <location>
        <begin position="230"/>
        <end position="234"/>
    </location>
    <ligand>
        <name>FAD</name>
        <dbReference type="ChEBI" id="CHEBI:57692"/>
    </ligand>
</feature>
<dbReference type="AlphaFoldDB" id="A0A5P3MSK6"/>
<dbReference type="InterPro" id="IPR036134">
    <property type="entry name" value="Crypto/Photolyase_FAD-like_sf"/>
</dbReference>
<dbReference type="GO" id="GO:0071949">
    <property type="term" value="F:FAD binding"/>
    <property type="evidence" value="ECO:0007669"/>
    <property type="project" value="TreeGrafter"/>
</dbReference>
<dbReference type="PANTHER" id="PTHR11455:SF9">
    <property type="entry name" value="CRYPTOCHROME CIRCADIAN CLOCK 5 ISOFORM X1"/>
    <property type="match status" value="1"/>
</dbReference>
<dbReference type="EMBL" id="CP031699">
    <property type="protein sequence ID" value="QEY24075.1"/>
    <property type="molecule type" value="Genomic_DNA"/>
</dbReference>
<dbReference type="InterPro" id="IPR014729">
    <property type="entry name" value="Rossmann-like_a/b/a_fold"/>
</dbReference>
<protein>
    <submittedName>
        <fullName evidence="8">Deoxyribodipyrimidine photo-lyase</fullName>
    </submittedName>
</protein>